<dbReference type="NCBIfam" id="TIGR01494">
    <property type="entry name" value="ATPase_P-type"/>
    <property type="match status" value="1"/>
</dbReference>
<dbReference type="SUPFAM" id="SSF56784">
    <property type="entry name" value="HAD-like"/>
    <property type="match status" value="1"/>
</dbReference>
<feature type="domain" description="HMA" evidence="16">
    <location>
        <begin position="39"/>
        <end position="104"/>
    </location>
</feature>
<dbReference type="InterPro" id="IPR018303">
    <property type="entry name" value="ATPase_P-typ_P_site"/>
</dbReference>
<dbReference type="GO" id="GO:0055070">
    <property type="term" value="P:copper ion homeostasis"/>
    <property type="evidence" value="ECO:0007669"/>
    <property type="project" value="TreeGrafter"/>
</dbReference>
<dbReference type="InterPro" id="IPR001757">
    <property type="entry name" value="P_typ_ATPase"/>
</dbReference>
<keyword evidence="6 15" id="KW-0812">Transmembrane</keyword>
<dbReference type="GO" id="GO:0016887">
    <property type="term" value="F:ATP hydrolysis activity"/>
    <property type="evidence" value="ECO:0007669"/>
    <property type="project" value="InterPro"/>
</dbReference>
<dbReference type="InterPro" id="IPR023214">
    <property type="entry name" value="HAD_sf"/>
</dbReference>
<proteinExistence type="inferred from homology"/>
<dbReference type="RefSeq" id="WP_115730034.1">
    <property type="nucleotide sequence ID" value="NZ_BAAAVY010000012.1"/>
</dbReference>
<keyword evidence="12 15" id="KW-1133">Transmembrane helix</keyword>
<evidence type="ECO:0000256" key="4">
    <source>
        <dbReference type="ARBA" id="ARBA00022475"/>
    </source>
</evidence>
<evidence type="ECO:0000256" key="10">
    <source>
        <dbReference type="ARBA" id="ARBA00022842"/>
    </source>
</evidence>
<evidence type="ECO:0000256" key="3">
    <source>
        <dbReference type="ARBA" id="ARBA00022448"/>
    </source>
</evidence>
<dbReference type="PROSITE" id="PS00154">
    <property type="entry name" value="ATPASE_E1_E2"/>
    <property type="match status" value="1"/>
</dbReference>
<dbReference type="InterPro" id="IPR006121">
    <property type="entry name" value="HMA_dom"/>
</dbReference>
<reference evidence="17 18" key="1">
    <citation type="submission" date="2018-06" db="EMBL/GenBank/DDBJ databases">
        <authorList>
            <consortium name="Pathogen Informatics"/>
            <person name="Doyle S."/>
        </authorList>
    </citation>
    <scope>NUCLEOTIDE SEQUENCE [LARGE SCALE GENOMIC DNA]</scope>
    <source>
        <strain evidence="17 18">NCTC10684</strain>
    </source>
</reference>
<dbReference type="Pfam" id="PF00403">
    <property type="entry name" value="HMA"/>
    <property type="match status" value="1"/>
</dbReference>
<dbReference type="InterPro" id="IPR008250">
    <property type="entry name" value="ATPase_P-typ_transduc_dom_A_sf"/>
</dbReference>
<evidence type="ECO:0000256" key="13">
    <source>
        <dbReference type="ARBA" id="ARBA00023065"/>
    </source>
</evidence>
<feature type="transmembrane region" description="Helical" evidence="15">
    <location>
        <begin position="213"/>
        <end position="231"/>
    </location>
</feature>
<dbReference type="GO" id="GO:0005886">
    <property type="term" value="C:plasma membrane"/>
    <property type="evidence" value="ECO:0007669"/>
    <property type="project" value="UniProtKB-SubCell"/>
</dbReference>
<dbReference type="PROSITE" id="PS50846">
    <property type="entry name" value="HMA_2"/>
    <property type="match status" value="1"/>
</dbReference>
<dbReference type="Gene3D" id="3.30.70.100">
    <property type="match status" value="1"/>
</dbReference>
<dbReference type="SUPFAM" id="SSF55008">
    <property type="entry name" value="HMA, heavy metal-associated domain"/>
    <property type="match status" value="1"/>
</dbReference>
<gene>
    <name evidence="17" type="primary">copA_1</name>
    <name evidence="17" type="ORF">NCTC10684_00745</name>
</gene>
<dbReference type="Proteomes" id="UP000254701">
    <property type="component" value="Unassembled WGS sequence"/>
</dbReference>
<dbReference type="PANTHER" id="PTHR43520:SF5">
    <property type="entry name" value="CATION-TRANSPORTING P-TYPE ATPASE-RELATED"/>
    <property type="match status" value="1"/>
</dbReference>
<dbReference type="Gene3D" id="2.70.150.10">
    <property type="entry name" value="Calcium-transporting ATPase, cytoplasmic transduction domain A"/>
    <property type="match status" value="1"/>
</dbReference>
<dbReference type="InterPro" id="IPR036412">
    <property type="entry name" value="HAD-like_sf"/>
</dbReference>
<comment type="similarity">
    <text evidence="2 15">Belongs to the cation transport ATPase (P-type) (TC 3.A.3) family. Type IB subfamily.</text>
</comment>
<dbReference type="PANTHER" id="PTHR43520">
    <property type="entry name" value="ATP7, ISOFORM B"/>
    <property type="match status" value="1"/>
</dbReference>
<keyword evidence="4 15" id="KW-1003">Cell membrane</keyword>
<sequence length="757" mass="78949">MNCCGPEADVALGFNPVAASGPSREELMLASRLLPGGARQVELSVPGVHCGTCIANIEATLGKLDGVEHARVNLSTKRVSVRWRDETGVPSISAALARLGYESHLFEQGADDKDETLAELIRGLGIAGFAAGNIMLLSVSVWSGATDATRDLFHWLSALIALPALAFSGRIFFRSAWGALRNGRTNMDVPISIGILLAFGMSLYDTANSGPHAYFDASASLLFFLLIGRTLDHVMRERARVAVKSLARLAARGATVLQADGANAYLPVQEIEPGMQILLAAGERVPVDAQVVKGRSELDCAIVSGESDPVAVESGASLRAGTLNLTGPLTIEATAKAQDSFLAEMTRLMEAAESGRGGYRRIADRAAALYAPVLHLTSFLTFVGWMVADGNWHQAITIAIAVLIITCPCALGLAVPIVQVAAARRLFENGIMVKDGAAMERLAEIDTVVFDKTGTLTLGRPRLMNAREMSADALSVAAAIALHSRHPISRALAETQAGMPAKDGHFDNVEEVPGFGLEARRGADTYRLGRAAWALDDATAAKGTVLSRNGVELATFAFADRLRAGAVEAVADLRACGLAVEILSGDRPEAVDAVAAALGIQTFSAGVLPSGKVERLVALKAEGRKVLMVGDGLNDAPALAAAHVSIAPADAADIGRSVADFVFLRESLAAVPLALGASREANKLIRQNLVLAIIYNAVAVPIALFGYVTPLVAALAMSGSSVVVIANGLRLGTGKGRAAKSVASRANAVPAKEAMAS</sequence>
<dbReference type="InterPro" id="IPR023299">
    <property type="entry name" value="ATPase_P-typ_cyto_dom_N"/>
</dbReference>
<feature type="transmembrane region" description="Helical" evidence="15">
    <location>
        <begin position="394"/>
        <end position="418"/>
    </location>
</feature>
<evidence type="ECO:0000256" key="15">
    <source>
        <dbReference type="RuleBase" id="RU362081"/>
    </source>
</evidence>
<dbReference type="Gene3D" id="3.40.1110.10">
    <property type="entry name" value="Calcium-transporting ATPase, cytoplasmic domain N"/>
    <property type="match status" value="1"/>
</dbReference>
<evidence type="ECO:0000256" key="12">
    <source>
        <dbReference type="ARBA" id="ARBA00022989"/>
    </source>
</evidence>
<dbReference type="PRINTS" id="PR00119">
    <property type="entry name" value="CATATPASE"/>
</dbReference>
<dbReference type="AlphaFoldDB" id="A0A380WHA1"/>
<dbReference type="NCBIfam" id="TIGR01511">
    <property type="entry name" value="ATPase-IB1_Cu"/>
    <property type="match status" value="1"/>
</dbReference>
<dbReference type="InterPro" id="IPR023298">
    <property type="entry name" value="ATPase_P-typ_TM_dom_sf"/>
</dbReference>
<dbReference type="EC" id="3.6.3.-" evidence="17"/>
<dbReference type="GO" id="GO:0043682">
    <property type="term" value="F:P-type divalent copper transporter activity"/>
    <property type="evidence" value="ECO:0007669"/>
    <property type="project" value="TreeGrafter"/>
</dbReference>
<dbReference type="SUPFAM" id="SSF81665">
    <property type="entry name" value="Calcium ATPase, transmembrane domain M"/>
    <property type="match status" value="1"/>
</dbReference>
<dbReference type="Gene3D" id="3.40.50.1000">
    <property type="entry name" value="HAD superfamily/HAD-like"/>
    <property type="match status" value="1"/>
</dbReference>
<dbReference type="InterPro" id="IPR036163">
    <property type="entry name" value="HMA_dom_sf"/>
</dbReference>
<keyword evidence="8 15" id="KW-0547">Nucleotide-binding</keyword>
<dbReference type="Pfam" id="PF00702">
    <property type="entry name" value="Hydrolase"/>
    <property type="match status" value="1"/>
</dbReference>
<dbReference type="InterPro" id="IPR027256">
    <property type="entry name" value="P-typ_ATPase_IB"/>
</dbReference>
<dbReference type="InterPro" id="IPR059000">
    <property type="entry name" value="ATPase_P-type_domA"/>
</dbReference>
<dbReference type="CDD" id="cd02092">
    <property type="entry name" value="P-type_ATPase_FixI-like"/>
    <property type="match status" value="1"/>
</dbReference>
<dbReference type="InterPro" id="IPR017969">
    <property type="entry name" value="Heavy-metal-associated_CS"/>
</dbReference>
<evidence type="ECO:0000256" key="9">
    <source>
        <dbReference type="ARBA" id="ARBA00022840"/>
    </source>
</evidence>
<keyword evidence="7 15" id="KW-0479">Metal-binding</keyword>
<keyword evidence="10" id="KW-0460">Magnesium</keyword>
<dbReference type="OrthoDB" id="9807843at2"/>
<feature type="transmembrane region" description="Helical" evidence="15">
    <location>
        <begin position="366"/>
        <end position="388"/>
    </location>
</feature>
<keyword evidence="13" id="KW-0406">Ion transport</keyword>
<dbReference type="PRINTS" id="PR00943">
    <property type="entry name" value="CUATPASE"/>
</dbReference>
<dbReference type="Pfam" id="PF00122">
    <property type="entry name" value="E1-E2_ATPase"/>
    <property type="match status" value="1"/>
</dbReference>
<dbReference type="PROSITE" id="PS01047">
    <property type="entry name" value="HMA_1"/>
    <property type="match status" value="1"/>
</dbReference>
<protein>
    <submittedName>
        <fullName evidence="17">Copper-exporting P-type ATPase A</fullName>
        <ecNumber evidence="17">3.6.3.-</ecNumber>
    </submittedName>
</protein>
<dbReference type="GO" id="GO:0005524">
    <property type="term" value="F:ATP binding"/>
    <property type="evidence" value="ECO:0007669"/>
    <property type="project" value="UniProtKB-UniRule"/>
</dbReference>
<evidence type="ECO:0000313" key="18">
    <source>
        <dbReference type="Proteomes" id="UP000254701"/>
    </source>
</evidence>
<comment type="subcellular location">
    <subcellularLocation>
        <location evidence="1">Cell membrane</location>
        <topology evidence="1">Multi-pass membrane protein</topology>
    </subcellularLocation>
</comment>
<name>A0A380WHA1_AMIAI</name>
<dbReference type="EMBL" id="UFSM01000001">
    <property type="protein sequence ID" value="SUU87544.1"/>
    <property type="molecule type" value="Genomic_DNA"/>
</dbReference>
<dbReference type="NCBIfam" id="TIGR01525">
    <property type="entry name" value="ATPase-IB_hvy"/>
    <property type="match status" value="1"/>
</dbReference>
<evidence type="ECO:0000256" key="8">
    <source>
        <dbReference type="ARBA" id="ARBA00022741"/>
    </source>
</evidence>
<feature type="transmembrane region" description="Helical" evidence="15">
    <location>
        <begin position="185"/>
        <end position="207"/>
    </location>
</feature>
<accession>A0A380WHA1</accession>
<dbReference type="NCBIfam" id="TIGR01512">
    <property type="entry name" value="ATPase-IB2_Cd"/>
    <property type="match status" value="1"/>
</dbReference>
<keyword evidence="5" id="KW-0597">Phosphoprotein</keyword>
<evidence type="ECO:0000256" key="1">
    <source>
        <dbReference type="ARBA" id="ARBA00004651"/>
    </source>
</evidence>
<dbReference type="SUPFAM" id="SSF81653">
    <property type="entry name" value="Calcium ATPase, transduction domain A"/>
    <property type="match status" value="1"/>
</dbReference>
<evidence type="ECO:0000256" key="14">
    <source>
        <dbReference type="ARBA" id="ARBA00023136"/>
    </source>
</evidence>
<feature type="transmembrane region" description="Helical" evidence="15">
    <location>
        <begin position="689"/>
        <end position="708"/>
    </location>
</feature>
<organism evidence="17 18">
    <name type="scientific">Aminobacter aminovorans</name>
    <name type="common">Chelatobacter heintzii</name>
    <dbReference type="NCBI Taxonomy" id="83263"/>
    <lineage>
        <taxon>Bacteria</taxon>
        <taxon>Pseudomonadati</taxon>
        <taxon>Pseudomonadota</taxon>
        <taxon>Alphaproteobacteria</taxon>
        <taxon>Hyphomicrobiales</taxon>
        <taxon>Phyllobacteriaceae</taxon>
        <taxon>Aminobacter</taxon>
    </lineage>
</organism>
<keyword evidence="9 15" id="KW-0067">ATP-binding</keyword>
<keyword evidence="17" id="KW-0378">Hydrolase</keyword>
<evidence type="ECO:0000256" key="7">
    <source>
        <dbReference type="ARBA" id="ARBA00022723"/>
    </source>
</evidence>
<evidence type="ECO:0000256" key="2">
    <source>
        <dbReference type="ARBA" id="ARBA00006024"/>
    </source>
</evidence>
<evidence type="ECO:0000256" key="11">
    <source>
        <dbReference type="ARBA" id="ARBA00022967"/>
    </source>
</evidence>
<evidence type="ECO:0000256" key="5">
    <source>
        <dbReference type="ARBA" id="ARBA00022553"/>
    </source>
</evidence>
<dbReference type="GO" id="GO:0005507">
    <property type="term" value="F:copper ion binding"/>
    <property type="evidence" value="ECO:0007669"/>
    <property type="project" value="TreeGrafter"/>
</dbReference>
<keyword evidence="11" id="KW-1278">Translocase</keyword>
<feature type="transmembrane region" description="Helical" evidence="15">
    <location>
        <begin position="123"/>
        <end position="146"/>
    </location>
</feature>
<evidence type="ECO:0000259" key="16">
    <source>
        <dbReference type="PROSITE" id="PS50846"/>
    </source>
</evidence>
<evidence type="ECO:0000256" key="6">
    <source>
        <dbReference type="ARBA" id="ARBA00022692"/>
    </source>
</evidence>
<feature type="transmembrane region" description="Helical" evidence="15">
    <location>
        <begin position="152"/>
        <end position="173"/>
    </location>
</feature>
<keyword evidence="3" id="KW-0813">Transport</keyword>
<dbReference type="CDD" id="cd00371">
    <property type="entry name" value="HMA"/>
    <property type="match status" value="1"/>
</dbReference>
<keyword evidence="14 15" id="KW-0472">Membrane</keyword>
<evidence type="ECO:0000313" key="17">
    <source>
        <dbReference type="EMBL" id="SUU87544.1"/>
    </source>
</evidence>